<sequence>MFSNVLKSTTALLALALYANAHAMTSPALGVKGFPTRNDVQRPSTSKPCGTTDIASNIDTSTAVPAGPDGSVTLNVTNFNAGADGSRSVSVLVDPTGTGKNFVSAKVTKNGDAAPTSIGSDEVTLTLPAGTQCTGGKAGNLCLLSVKSTADFGGC</sequence>
<dbReference type="InterPro" id="IPR021476">
    <property type="entry name" value="Egh16-like"/>
</dbReference>
<evidence type="ECO:0000256" key="1">
    <source>
        <dbReference type="SAM" id="SignalP"/>
    </source>
</evidence>
<evidence type="ECO:0000313" key="2">
    <source>
        <dbReference type="EMBL" id="KAJ7230266.1"/>
    </source>
</evidence>
<name>A0AAD6YV98_9AGAR</name>
<evidence type="ECO:0000313" key="3">
    <source>
        <dbReference type="Proteomes" id="UP001219525"/>
    </source>
</evidence>
<proteinExistence type="predicted"/>
<accession>A0AAD6YV98</accession>
<keyword evidence="3" id="KW-1185">Reference proteome</keyword>
<organism evidence="2 3">
    <name type="scientific">Mycena pura</name>
    <dbReference type="NCBI Taxonomy" id="153505"/>
    <lineage>
        <taxon>Eukaryota</taxon>
        <taxon>Fungi</taxon>
        <taxon>Dikarya</taxon>
        <taxon>Basidiomycota</taxon>
        <taxon>Agaricomycotina</taxon>
        <taxon>Agaricomycetes</taxon>
        <taxon>Agaricomycetidae</taxon>
        <taxon>Agaricales</taxon>
        <taxon>Marasmiineae</taxon>
        <taxon>Mycenaceae</taxon>
        <taxon>Mycena</taxon>
    </lineage>
</organism>
<dbReference type="Proteomes" id="UP001219525">
    <property type="component" value="Unassembled WGS sequence"/>
</dbReference>
<feature type="signal peptide" evidence="1">
    <location>
        <begin position="1"/>
        <end position="23"/>
    </location>
</feature>
<protein>
    <recommendedName>
        <fullName evidence="4">Gas1-like protein</fullName>
    </recommendedName>
</protein>
<reference evidence="2" key="1">
    <citation type="submission" date="2023-03" db="EMBL/GenBank/DDBJ databases">
        <title>Massive genome expansion in bonnet fungi (Mycena s.s.) driven by repeated elements and novel gene families across ecological guilds.</title>
        <authorList>
            <consortium name="Lawrence Berkeley National Laboratory"/>
            <person name="Harder C.B."/>
            <person name="Miyauchi S."/>
            <person name="Viragh M."/>
            <person name="Kuo A."/>
            <person name="Thoen E."/>
            <person name="Andreopoulos B."/>
            <person name="Lu D."/>
            <person name="Skrede I."/>
            <person name="Drula E."/>
            <person name="Henrissat B."/>
            <person name="Morin E."/>
            <person name="Kohler A."/>
            <person name="Barry K."/>
            <person name="LaButti K."/>
            <person name="Morin E."/>
            <person name="Salamov A."/>
            <person name="Lipzen A."/>
            <person name="Mereny Z."/>
            <person name="Hegedus B."/>
            <person name="Baldrian P."/>
            <person name="Stursova M."/>
            <person name="Weitz H."/>
            <person name="Taylor A."/>
            <person name="Grigoriev I.V."/>
            <person name="Nagy L.G."/>
            <person name="Martin F."/>
            <person name="Kauserud H."/>
        </authorList>
    </citation>
    <scope>NUCLEOTIDE SEQUENCE</scope>
    <source>
        <strain evidence="2">9144</strain>
    </source>
</reference>
<dbReference type="EMBL" id="JARJCW010000001">
    <property type="protein sequence ID" value="KAJ7230266.1"/>
    <property type="molecule type" value="Genomic_DNA"/>
</dbReference>
<gene>
    <name evidence="2" type="ORF">GGX14DRAFT_307941</name>
</gene>
<evidence type="ECO:0008006" key="4">
    <source>
        <dbReference type="Google" id="ProtNLM"/>
    </source>
</evidence>
<feature type="non-terminal residue" evidence="2">
    <location>
        <position position="155"/>
    </location>
</feature>
<dbReference type="Pfam" id="PF11327">
    <property type="entry name" value="Egh16-like"/>
    <property type="match status" value="1"/>
</dbReference>
<keyword evidence="1" id="KW-0732">Signal</keyword>
<dbReference type="AlphaFoldDB" id="A0AAD6YV98"/>
<comment type="caution">
    <text evidence="2">The sequence shown here is derived from an EMBL/GenBank/DDBJ whole genome shotgun (WGS) entry which is preliminary data.</text>
</comment>
<feature type="chain" id="PRO_5042186092" description="Gas1-like protein" evidence="1">
    <location>
        <begin position="24"/>
        <end position="155"/>
    </location>
</feature>